<comment type="similarity">
    <text evidence="2">Belongs to the BCCT transporter (TC 2.A.15) family.</text>
</comment>
<dbReference type="RefSeq" id="WP_341602088.1">
    <property type="nucleotide sequence ID" value="NZ_JBAKAW010000005.1"/>
</dbReference>
<evidence type="ECO:0000256" key="8">
    <source>
        <dbReference type="SAM" id="Phobius"/>
    </source>
</evidence>
<evidence type="ECO:0000313" key="9">
    <source>
        <dbReference type="EMBL" id="MEL0654725.1"/>
    </source>
</evidence>
<proteinExistence type="inferred from homology"/>
<feature type="transmembrane region" description="Helical" evidence="8">
    <location>
        <begin position="195"/>
        <end position="214"/>
    </location>
</feature>
<feature type="transmembrane region" description="Helical" evidence="8">
    <location>
        <begin position="268"/>
        <end position="288"/>
    </location>
</feature>
<evidence type="ECO:0000313" key="10">
    <source>
        <dbReference type="Proteomes" id="UP001371391"/>
    </source>
</evidence>
<gene>
    <name evidence="9" type="ORF">V6257_06780</name>
</gene>
<feature type="transmembrane region" description="Helical" evidence="8">
    <location>
        <begin position="478"/>
        <end position="496"/>
    </location>
</feature>
<evidence type="ECO:0000256" key="1">
    <source>
        <dbReference type="ARBA" id="ARBA00004651"/>
    </source>
</evidence>
<evidence type="ECO:0000256" key="2">
    <source>
        <dbReference type="ARBA" id="ARBA00005658"/>
    </source>
</evidence>
<feature type="transmembrane region" description="Helical" evidence="8">
    <location>
        <begin position="134"/>
        <end position="160"/>
    </location>
</feature>
<feature type="transmembrane region" description="Helical" evidence="8">
    <location>
        <begin position="234"/>
        <end position="256"/>
    </location>
</feature>
<keyword evidence="7 8" id="KW-0472">Membrane</keyword>
<evidence type="ECO:0000256" key="3">
    <source>
        <dbReference type="ARBA" id="ARBA00022448"/>
    </source>
</evidence>
<feature type="transmembrane region" description="Helical" evidence="8">
    <location>
        <begin position="351"/>
        <end position="371"/>
    </location>
</feature>
<keyword evidence="5 8" id="KW-0812">Transmembrane</keyword>
<keyword evidence="4" id="KW-1003">Cell membrane</keyword>
<reference evidence="9 10" key="1">
    <citation type="submission" date="2024-02" db="EMBL/GenBank/DDBJ databases">
        <title>Bacteria isolated from the canopy kelp, Nereocystis luetkeana.</title>
        <authorList>
            <person name="Pfister C.A."/>
            <person name="Younker I.T."/>
            <person name="Light S.H."/>
        </authorList>
    </citation>
    <scope>NUCLEOTIDE SEQUENCE [LARGE SCALE GENOMIC DNA]</scope>
    <source>
        <strain evidence="9 10">TI.1.03</strain>
    </source>
</reference>
<protein>
    <submittedName>
        <fullName evidence="9">BCCT family transporter</fullName>
    </submittedName>
</protein>
<keyword evidence="6 8" id="KW-1133">Transmembrane helix</keyword>
<dbReference type="PANTHER" id="PTHR30047">
    <property type="entry name" value="HIGH-AFFINITY CHOLINE TRANSPORT PROTEIN-RELATED"/>
    <property type="match status" value="1"/>
</dbReference>
<accession>A0ABU9GYR0</accession>
<dbReference type="InterPro" id="IPR000060">
    <property type="entry name" value="BCCT_transptr"/>
</dbReference>
<feature type="transmembrane region" description="Helical" evidence="8">
    <location>
        <begin position="20"/>
        <end position="38"/>
    </location>
</feature>
<organism evidence="9 10">
    <name type="scientific">Pseudoalteromonas issachenkonii</name>
    <dbReference type="NCBI Taxonomy" id="152297"/>
    <lineage>
        <taxon>Bacteria</taxon>
        <taxon>Pseudomonadati</taxon>
        <taxon>Pseudomonadota</taxon>
        <taxon>Gammaproteobacteria</taxon>
        <taxon>Alteromonadales</taxon>
        <taxon>Pseudoalteromonadaceae</taxon>
        <taxon>Pseudoalteromonas</taxon>
    </lineage>
</organism>
<feature type="transmembrane region" description="Helical" evidence="8">
    <location>
        <begin position="412"/>
        <end position="436"/>
    </location>
</feature>
<feature type="transmembrane region" description="Helical" evidence="8">
    <location>
        <begin position="326"/>
        <end position="344"/>
    </location>
</feature>
<feature type="transmembrane region" description="Helical" evidence="8">
    <location>
        <begin position="448"/>
        <end position="466"/>
    </location>
</feature>
<feature type="transmembrane region" description="Helical" evidence="8">
    <location>
        <begin position="50"/>
        <end position="73"/>
    </location>
</feature>
<evidence type="ECO:0000256" key="7">
    <source>
        <dbReference type="ARBA" id="ARBA00023136"/>
    </source>
</evidence>
<dbReference type="PANTHER" id="PTHR30047:SF7">
    <property type="entry name" value="HIGH-AFFINITY CHOLINE TRANSPORT PROTEIN"/>
    <property type="match status" value="1"/>
</dbReference>
<comment type="subcellular location">
    <subcellularLocation>
        <location evidence="1">Cell membrane</location>
        <topology evidence="1">Multi-pass membrane protein</topology>
    </subcellularLocation>
</comment>
<keyword evidence="10" id="KW-1185">Reference proteome</keyword>
<evidence type="ECO:0000256" key="5">
    <source>
        <dbReference type="ARBA" id="ARBA00022692"/>
    </source>
</evidence>
<dbReference type="Proteomes" id="UP001371391">
    <property type="component" value="Unassembled WGS sequence"/>
</dbReference>
<evidence type="ECO:0000256" key="4">
    <source>
        <dbReference type="ARBA" id="ARBA00022475"/>
    </source>
</evidence>
<dbReference type="EMBL" id="JBAKAW010000005">
    <property type="protein sequence ID" value="MEL0654725.1"/>
    <property type="molecule type" value="Genomic_DNA"/>
</dbReference>
<sequence length="505" mass="55346">MNLLPLNKTLITTTKLEKKALLFCAGLSVFAFLFPEFLTDHLQPTINKILGYLGSPFFILVNLLLFFVIAIAVSPLGQRKIGGSQALVEFSTFGWLSMLFAAGMGSGLIFWGVAEPALHTVNSPLKQSLYSNHQTSGLALTLVNLGAHAWALYAVFGLVLGGLTGNSGKAGDISAPAISATKGVINRAWQLQLSFSIKLIAILAIFFGVVGTIANSTLLLRKGLELELGVESALFSGFIIFFLIALLYTISAKLGLKKGIQTLSKFNVFLAFALIVWLLIFVPIKPIIDIAIGGTWDYIQLITTGTWQFESVLNDPAWAAGWTYNYYFWWLAWGPFVGVFLAKISQGRPVWQYIVGVVFVPTFVTIIWFSVFSGSAIAWDQTHNTGILAAIKADYTQGLFVFFEQLGWQGGLLIWSSLLLLLIFVATSADSAVLVIRQLSGASEAQTWSLYAWSFALGLCAFVLLVQNNEPLNRSVAIIGALPFLIIFILQLIGFIKEFIREFKH</sequence>
<comment type="caution">
    <text evidence="9">The sequence shown here is derived from an EMBL/GenBank/DDBJ whole genome shotgun (WGS) entry which is preliminary data.</text>
</comment>
<evidence type="ECO:0000256" key="6">
    <source>
        <dbReference type="ARBA" id="ARBA00022989"/>
    </source>
</evidence>
<keyword evidence="3" id="KW-0813">Transport</keyword>
<dbReference type="Pfam" id="PF02028">
    <property type="entry name" value="BCCT"/>
    <property type="match status" value="1"/>
</dbReference>
<feature type="transmembrane region" description="Helical" evidence="8">
    <location>
        <begin position="93"/>
        <end position="114"/>
    </location>
</feature>
<name>A0ABU9GYR0_9GAMM</name>